<dbReference type="KEGG" id="mhu:Mhun_0419"/>
<dbReference type="OrthoDB" id="118668at2157"/>
<keyword evidence="3" id="KW-1185">Reference proteome</keyword>
<sequence length="578" mass="68628">MKQKIPYGVMNYAEIINGSYYFIDKTKYIYDLESVNNPVFLRPRRFGKSLLCSMLHYYYDKKEAGRFQTLFGHTWIGKNPTYTHNTFIVLKYDFSTIPISKNFSEIEHNFNRYCNELLISVQSAYEDILKDFPPVQPEGNASTNLSVWLDKIAITHSIQVYVIIDEYDNFVNQLITTHQDHLYREITSGDSFFRTFFKVLKAGRQTGAISNVFITGVLPITIDDLTSSYNIGKFITLSPTFEHMLGFTKEEVNHLLDRIFHDYSLPSDSRDQVEETIKNQYNGYTFVNPEGEKLYNPTMLMYFLDLLCEQQKIPIDLIDLNLRTDLSWVKRITGSNPKTTGEFVHELTVQDTIQYNRNLLVSKFNMSQFFERNFYPISFFYLGMLTKKDEFRLELPNLSMRAIMVEYFNEINHMDITTDYGAVQEEFGRNPDLHMLFSKYWELYIKKLPEAIFTQVNENFYRTTFYSFCSQILFSWFTWNIERSYPQGRTDLEFVGKYHERFAGLRWIIEFKYYSNTEWKKLKIPLETLDLQEQDTSQILRYGENLKQEYPQARIQMFILYCIGNIGFRIFEITKQHS</sequence>
<dbReference type="InterPro" id="IPR012547">
    <property type="entry name" value="PDDEXK_9"/>
</dbReference>
<evidence type="ECO:0000313" key="3">
    <source>
        <dbReference type="Proteomes" id="UP000001941"/>
    </source>
</evidence>
<dbReference type="InParanoid" id="Q2FLD6"/>
<dbReference type="STRING" id="323259.Mhun_0419"/>
<dbReference type="EMBL" id="CP000254">
    <property type="protein sequence ID" value="ABD40183.1"/>
    <property type="molecule type" value="Genomic_DNA"/>
</dbReference>
<dbReference type="HOGENOM" id="CLU_033403_2_0_2"/>
<dbReference type="InterPro" id="IPR018631">
    <property type="entry name" value="AAA-ATPase-like_dom"/>
</dbReference>
<dbReference type="EnsemblBacteria" id="ABD40183">
    <property type="protein sequence ID" value="ABD40183"/>
    <property type="gene ID" value="Mhun_0419"/>
</dbReference>
<protein>
    <recommendedName>
        <fullName evidence="1">AAA-ATPase-like domain-containing protein</fullName>
    </recommendedName>
</protein>
<feature type="domain" description="AAA-ATPase-like" evidence="1">
    <location>
        <begin position="6"/>
        <end position="226"/>
    </location>
</feature>
<name>Q2FLD6_METHJ</name>
<dbReference type="Pfam" id="PF09820">
    <property type="entry name" value="AAA-ATPase_like"/>
    <property type="match status" value="1"/>
</dbReference>
<dbReference type="Pfam" id="PF08011">
    <property type="entry name" value="PDDEXK_9"/>
    <property type="match status" value="1"/>
</dbReference>
<dbReference type="PANTHER" id="PTHR34825">
    <property type="entry name" value="CONSERVED PROTEIN, WITH A WEAK D-GALACTARATE DEHYDRATASE/ALTRONATE HYDROLASE DOMAIN"/>
    <property type="match status" value="1"/>
</dbReference>
<organism evidence="2 3">
    <name type="scientific">Methanospirillum hungatei JF-1 (strain ATCC 27890 / DSM 864 / NBRC 100397 / JF-1)</name>
    <dbReference type="NCBI Taxonomy" id="323259"/>
    <lineage>
        <taxon>Archaea</taxon>
        <taxon>Methanobacteriati</taxon>
        <taxon>Methanobacteriota</taxon>
        <taxon>Stenosarchaea group</taxon>
        <taxon>Methanomicrobia</taxon>
        <taxon>Methanomicrobiales</taxon>
        <taxon>Methanospirillaceae</taxon>
        <taxon>Methanospirillum</taxon>
    </lineage>
</organism>
<dbReference type="AlphaFoldDB" id="Q2FLD6"/>
<evidence type="ECO:0000259" key="1">
    <source>
        <dbReference type="Pfam" id="PF09820"/>
    </source>
</evidence>
<reference evidence="3" key="1">
    <citation type="journal article" date="2016" name="Stand. Genomic Sci.">
        <title>Complete genome sequence of Methanospirillum hungatei type strain JF1.</title>
        <authorList>
            <person name="Gunsalus R.P."/>
            <person name="Cook L.E."/>
            <person name="Crable B."/>
            <person name="Rohlin L."/>
            <person name="McDonald E."/>
            <person name="Mouttaki H."/>
            <person name="Sieber J.R."/>
            <person name="Poweleit N."/>
            <person name="Zhou H."/>
            <person name="Lapidus A.L."/>
            <person name="Daligault H.E."/>
            <person name="Land M."/>
            <person name="Gilna P."/>
            <person name="Ivanova N."/>
            <person name="Kyrpides N."/>
            <person name="Culley D.E."/>
            <person name="McInerney M.J."/>
        </authorList>
    </citation>
    <scope>NUCLEOTIDE SEQUENCE [LARGE SCALE GENOMIC DNA]</scope>
    <source>
        <strain evidence="3">ATCC 27890 / DSM 864 / NBRC 100397 / JF-1</strain>
    </source>
</reference>
<evidence type="ECO:0000313" key="2">
    <source>
        <dbReference type="EMBL" id="ABD40183.1"/>
    </source>
</evidence>
<dbReference type="Proteomes" id="UP000001941">
    <property type="component" value="Chromosome"/>
</dbReference>
<dbReference type="PANTHER" id="PTHR34825:SF2">
    <property type="entry name" value="AAA-ATPASE-LIKE DOMAIN-CONTAINING PROTEIN"/>
    <property type="match status" value="1"/>
</dbReference>
<proteinExistence type="predicted"/>
<accession>Q2FLD6</accession>
<gene>
    <name evidence="2" type="ordered locus">Mhun_0419</name>
</gene>